<evidence type="ECO:0000313" key="2">
    <source>
        <dbReference type="Proteomes" id="UP000053593"/>
    </source>
</evidence>
<proteinExistence type="predicted"/>
<protein>
    <submittedName>
        <fullName evidence="1">Uncharacterized protein</fullName>
    </submittedName>
</protein>
<reference evidence="1 2" key="1">
    <citation type="submission" date="2014-04" db="EMBL/GenBank/DDBJ databases">
        <title>Evolutionary Origins and Diversification of the Mycorrhizal Mutualists.</title>
        <authorList>
            <consortium name="DOE Joint Genome Institute"/>
            <consortium name="Mycorrhizal Genomics Consortium"/>
            <person name="Kohler A."/>
            <person name="Kuo A."/>
            <person name="Nagy L.G."/>
            <person name="Floudas D."/>
            <person name="Copeland A."/>
            <person name="Barry K.W."/>
            <person name="Cichocki N."/>
            <person name="Veneault-Fourrey C."/>
            <person name="LaButti K."/>
            <person name="Lindquist E.A."/>
            <person name="Lipzen A."/>
            <person name="Lundell T."/>
            <person name="Morin E."/>
            <person name="Murat C."/>
            <person name="Riley R."/>
            <person name="Ohm R."/>
            <person name="Sun H."/>
            <person name="Tunlid A."/>
            <person name="Henrissat B."/>
            <person name="Grigoriev I.V."/>
            <person name="Hibbett D.S."/>
            <person name="Martin F."/>
        </authorList>
    </citation>
    <scope>NUCLEOTIDE SEQUENCE [LARGE SCALE GENOMIC DNA]</scope>
    <source>
        <strain evidence="1 2">FD-317 M1</strain>
    </source>
</reference>
<keyword evidence="2" id="KW-1185">Reference proteome</keyword>
<dbReference type="Proteomes" id="UP000053593">
    <property type="component" value="Unassembled WGS sequence"/>
</dbReference>
<gene>
    <name evidence="1" type="ORF">GYMLUDRAFT_248401</name>
</gene>
<organism evidence="1 2">
    <name type="scientific">Collybiopsis luxurians FD-317 M1</name>
    <dbReference type="NCBI Taxonomy" id="944289"/>
    <lineage>
        <taxon>Eukaryota</taxon>
        <taxon>Fungi</taxon>
        <taxon>Dikarya</taxon>
        <taxon>Basidiomycota</taxon>
        <taxon>Agaricomycotina</taxon>
        <taxon>Agaricomycetes</taxon>
        <taxon>Agaricomycetidae</taxon>
        <taxon>Agaricales</taxon>
        <taxon>Marasmiineae</taxon>
        <taxon>Omphalotaceae</taxon>
        <taxon>Collybiopsis</taxon>
        <taxon>Collybiopsis luxurians</taxon>
    </lineage>
</organism>
<dbReference type="HOGENOM" id="CLU_2776177_0_0_1"/>
<name>A0A0D0CCK3_9AGAR</name>
<dbReference type="AlphaFoldDB" id="A0A0D0CCK3"/>
<accession>A0A0D0CCK3</accession>
<evidence type="ECO:0000313" key="1">
    <source>
        <dbReference type="EMBL" id="KIK55807.1"/>
    </source>
</evidence>
<sequence>MLSHNFQVSEIIAFNHTPSDGKLWLIHSPTAAYELKPLLNAGDKDVRFDLTTIGGLSDGMTQVVNVFDS</sequence>
<dbReference type="EMBL" id="KN834803">
    <property type="protein sequence ID" value="KIK55807.1"/>
    <property type="molecule type" value="Genomic_DNA"/>
</dbReference>